<dbReference type="InterPro" id="IPR036682">
    <property type="entry name" value="OS_D_A10/PebIII_sf"/>
</dbReference>
<dbReference type="Gene3D" id="1.10.2080.10">
    <property type="entry name" value="Insect odorant-binding protein A10/Ejaculatory bulb-specific protein 3"/>
    <property type="match status" value="1"/>
</dbReference>
<dbReference type="PANTHER" id="PTHR11257">
    <property type="entry name" value="CHEMOSENSORY PROTEIN-RELATED"/>
    <property type="match status" value="1"/>
</dbReference>
<dbReference type="InterPro" id="IPR005055">
    <property type="entry name" value="A10/PebIII"/>
</dbReference>
<keyword evidence="1" id="KW-0732">Signal</keyword>
<dbReference type="SUPFAM" id="SSF100910">
    <property type="entry name" value="Chemosensory protein Csp2"/>
    <property type="match status" value="1"/>
</dbReference>
<dbReference type="AlphaFoldDB" id="A0A6M5CIX9"/>
<proteinExistence type="evidence at transcript level"/>
<evidence type="ECO:0000313" key="2">
    <source>
        <dbReference type="EMBL" id="QJT73561.1"/>
    </source>
</evidence>
<dbReference type="PANTHER" id="PTHR11257:SF12">
    <property type="entry name" value="EJACULATORY BULB-SPECIFIC PROTEIN 3-RELATED"/>
    <property type="match status" value="1"/>
</dbReference>
<feature type="signal peptide" evidence="1">
    <location>
        <begin position="1"/>
        <end position="17"/>
    </location>
</feature>
<accession>A0A6M5CIX9</accession>
<organism evidence="2">
    <name type="scientific">Encarsia formosa</name>
    <name type="common">Whitefly parasite</name>
    <dbReference type="NCBI Taxonomy" id="32400"/>
    <lineage>
        <taxon>Eukaryota</taxon>
        <taxon>Metazoa</taxon>
        <taxon>Ecdysozoa</taxon>
        <taxon>Arthropoda</taxon>
        <taxon>Hexapoda</taxon>
        <taxon>Insecta</taxon>
        <taxon>Pterygota</taxon>
        <taxon>Neoptera</taxon>
        <taxon>Endopterygota</taxon>
        <taxon>Hymenoptera</taxon>
        <taxon>Apocrita</taxon>
        <taxon>Proctotrupomorpha</taxon>
        <taxon>Chalcidoidea</taxon>
        <taxon>Aphelinidae</taxon>
        <taxon>Coccophaginae</taxon>
        <taxon>Encarsia</taxon>
    </lineage>
</organism>
<sequence>MKLFAVVLLTLASFALAQQEEEKYDDKYDYLDVDGILKNDRLRQQYLDCFLETKPCVTADAIFIKKNFPEAVVTKCRKCTEAQKMGFEKLINWMTKNDPETWRAILRKSIEDFTKKGNERRAKEKGERLRNSA</sequence>
<evidence type="ECO:0000256" key="1">
    <source>
        <dbReference type="SAM" id="SignalP"/>
    </source>
</evidence>
<name>A0A6M5CIX9_ENCFO</name>
<dbReference type="Pfam" id="PF03392">
    <property type="entry name" value="OS-D"/>
    <property type="match status" value="1"/>
</dbReference>
<feature type="chain" id="PRO_5026673650" evidence="1">
    <location>
        <begin position="18"/>
        <end position="133"/>
    </location>
</feature>
<protein>
    <submittedName>
        <fullName evidence="2">Chemosensory protein 2</fullName>
    </submittedName>
</protein>
<reference evidence="2" key="1">
    <citation type="submission" date="2019-12" db="EMBL/GenBank/DDBJ databases">
        <title>Expression Analysis and Functional Verification of Chemosensory Protein in Encarsia formosa.</title>
        <authorList>
            <person name="Wang K."/>
        </authorList>
    </citation>
    <scope>NUCLEOTIDE SEQUENCE</scope>
</reference>
<dbReference type="EMBL" id="MN830261">
    <property type="protein sequence ID" value="QJT73561.1"/>
    <property type="molecule type" value="mRNA"/>
</dbReference>